<sequence>MLCFTKTPLQESLIELSDSSLNKMATDMFLAVRGP</sequence>
<accession>A0A2J8RI65</accession>
<proteinExistence type="predicted"/>
<gene>
    <name evidence="1" type="ORF">CR201_G0050739</name>
</gene>
<dbReference type="EMBL" id="NDHI03003690">
    <property type="protein sequence ID" value="PNJ08221.1"/>
    <property type="molecule type" value="Genomic_DNA"/>
</dbReference>
<dbReference type="AlphaFoldDB" id="A0A2J8RI65"/>
<reference evidence="1" key="1">
    <citation type="submission" date="2017-12" db="EMBL/GenBank/DDBJ databases">
        <title>High-resolution comparative analysis of great ape genomes.</title>
        <authorList>
            <person name="Pollen A."/>
            <person name="Hastie A."/>
            <person name="Hormozdiari F."/>
            <person name="Dougherty M."/>
            <person name="Liu R."/>
            <person name="Chaisson M."/>
            <person name="Hoppe E."/>
            <person name="Hill C."/>
            <person name="Pang A."/>
            <person name="Hillier L."/>
            <person name="Baker C."/>
            <person name="Armstrong J."/>
            <person name="Shendure J."/>
            <person name="Paten B."/>
            <person name="Wilson R."/>
            <person name="Chao H."/>
            <person name="Schneider V."/>
            <person name="Ventura M."/>
            <person name="Kronenberg Z."/>
            <person name="Murali S."/>
            <person name="Gordon D."/>
            <person name="Cantsilieris S."/>
            <person name="Munson K."/>
            <person name="Nelson B."/>
            <person name="Raja A."/>
            <person name="Underwood J."/>
            <person name="Diekhans M."/>
            <person name="Fiddes I."/>
            <person name="Haussler D."/>
            <person name="Eichler E."/>
        </authorList>
    </citation>
    <scope>NUCLEOTIDE SEQUENCE [LARGE SCALE GENOMIC DNA]</scope>
    <source>
        <strain evidence="1">Susie</strain>
    </source>
</reference>
<comment type="caution">
    <text evidence="1">The sequence shown here is derived from an EMBL/GenBank/DDBJ whole genome shotgun (WGS) entry which is preliminary data.</text>
</comment>
<name>A0A2J8RI65_PONAB</name>
<protein>
    <submittedName>
        <fullName evidence="1">MYO15A isoform 10</fullName>
    </submittedName>
</protein>
<evidence type="ECO:0000313" key="1">
    <source>
        <dbReference type="EMBL" id="PNJ08221.1"/>
    </source>
</evidence>
<organism evidence="1">
    <name type="scientific">Pongo abelii</name>
    <name type="common">Sumatran orangutan</name>
    <name type="synonym">Pongo pygmaeus abelii</name>
    <dbReference type="NCBI Taxonomy" id="9601"/>
    <lineage>
        <taxon>Eukaryota</taxon>
        <taxon>Metazoa</taxon>
        <taxon>Chordata</taxon>
        <taxon>Craniata</taxon>
        <taxon>Vertebrata</taxon>
        <taxon>Euteleostomi</taxon>
        <taxon>Mammalia</taxon>
        <taxon>Eutheria</taxon>
        <taxon>Euarchontoglires</taxon>
        <taxon>Primates</taxon>
        <taxon>Haplorrhini</taxon>
        <taxon>Catarrhini</taxon>
        <taxon>Hominidae</taxon>
        <taxon>Pongo</taxon>
    </lineage>
</organism>